<feature type="transmembrane region" description="Helical" evidence="9">
    <location>
        <begin position="520"/>
        <end position="544"/>
    </location>
</feature>
<dbReference type="Pfam" id="PF00005">
    <property type="entry name" value="ABC_tran"/>
    <property type="match status" value="1"/>
</dbReference>
<evidence type="ECO:0000256" key="3">
    <source>
        <dbReference type="ARBA" id="ARBA00022448"/>
    </source>
</evidence>
<proteinExistence type="inferred from homology"/>
<evidence type="ECO:0000256" key="7">
    <source>
        <dbReference type="ARBA" id="ARBA00022989"/>
    </source>
</evidence>
<evidence type="ECO:0000256" key="2">
    <source>
        <dbReference type="ARBA" id="ARBA00005814"/>
    </source>
</evidence>
<reference evidence="11 12" key="1">
    <citation type="submission" date="2019-04" db="EMBL/GenBank/DDBJ databases">
        <title>High contiguity whole genome sequence and gene annotation resource for two Venturia nashicola isolates.</title>
        <authorList>
            <person name="Prokchorchik M."/>
            <person name="Won K."/>
            <person name="Lee Y."/>
            <person name="Choi E.D."/>
            <person name="Segonzac C."/>
            <person name="Sohn K.H."/>
        </authorList>
    </citation>
    <scope>NUCLEOTIDE SEQUENCE [LARGE SCALE GENOMIC DNA]</scope>
    <source>
        <strain evidence="11 12">PRI2</strain>
    </source>
</reference>
<dbReference type="GO" id="GO:0140359">
    <property type="term" value="F:ABC-type transporter activity"/>
    <property type="evidence" value="ECO:0007669"/>
    <property type="project" value="InterPro"/>
</dbReference>
<comment type="caution">
    <text evidence="11">The sequence shown here is derived from an EMBL/GenBank/DDBJ whole genome shotgun (WGS) entry which is preliminary data.</text>
</comment>
<organism evidence="11 12">
    <name type="scientific">Venturia nashicola</name>
    <dbReference type="NCBI Taxonomy" id="86259"/>
    <lineage>
        <taxon>Eukaryota</taxon>
        <taxon>Fungi</taxon>
        <taxon>Dikarya</taxon>
        <taxon>Ascomycota</taxon>
        <taxon>Pezizomycotina</taxon>
        <taxon>Dothideomycetes</taxon>
        <taxon>Pleosporomycetidae</taxon>
        <taxon>Venturiales</taxon>
        <taxon>Venturiaceae</taxon>
        <taxon>Venturia</taxon>
    </lineage>
</organism>
<dbReference type="SMART" id="SM00382">
    <property type="entry name" value="AAA"/>
    <property type="match status" value="1"/>
</dbReference>
<comment type="subcellular location">
    <subcellularLocation>
        <location evidence="1">Membrane</location>
        <topology evidence="1">Multi-pass membrane protein</topology>
    </subcellularLocation>
</comment>
<dbReference type="PROSITE" id="PS00211">
    <property type="entry name" value="ABC_TRANSPORTER_1"/>
    <property type="match status" value="1"/>
</dbReference>
<dbReference type="GO" id="GO:0005524">
    <property type="term" value="F:ATP binding"/>
    <property type="evidence" value="ECO:0007669"/>
    <property type="project" value="UniProtKB-KW"/>
</dbReference>
<feature type="transmembrane region" description="Helical" evidence="9">
    <location>
        <begin position="419"/>
        <end position="437"/>
    </location>
</feature>
<dbReference type="InterPro" id="IPR052215">
    <property type="entry name" value="Plant_ABCG"/>
</dbReference>
<comment type="similarity">
    <text evidence="2">Belongs to the ABC transporter superfamily. ABCG family. Eye pigment precursor importer (TC 3.A.1.204) subfamily.</text>
</comment>
<keyword evidence="6" id="KW-0067">ATP-binding</keyword>
<dbReference type="InterPro" id="IPR027417">
    <property type="entry name" value="P-loop_NTPase"/>
</dbReference>
<feature type="transmembrane region" description="Helical" evidence="9">
    <location>
        <begin position="496"/>
        <end position="514"/>
    </location>
</feature>
<keyword evidence="4 9" id="KW-0812">Transmembrane</keyword>
<evidence type="ECO:0000313" key="11">
    <source>
        <dbReference type="EMBL" id="TID26088.1"/>
    </source>
</evidence>
<dbReference type="FunFam" id="3.40.50.300:FF:001305">
    <property type="entry name" value="ABCG transporter ABC superfamily"/>
    <property type="match status" value="1"/>
</dbReference>
<keyword evidence="8 9" id="KW-0472">Membrane</keyword>
<keyword evidence="12" id="KW-1185">Reference proteome</keyword>
<dbReference type="Proteomes" id="UP000298493">
    <property type="component" value="Unassembled WGS sequence"/>
</dbReference>
<feature type="transmembrane region" description="Helical" evidence="9">
    <location>
        <begin position="457"/>
        <end position="484"/>
    </location>
</feature>
<keyword evidence="7 9" id="KW-1133">Transmembrane helix</keyword>
<dbReference type="Gene3D" id="3.40.50.300">
    <property type="entry name" value="P-loop containing nucleotide triphosphate hydrolases"/>
    <property type="match status" value="1"/>
</dbReference>
<keyword evidence="3" id="KW-0813">Transport</keyword>
<gene>
    <name evidence="11" type="ORF">E6O75_ATG03951</name>
</gene>
<evidence type="ECO:0000256" key="8">
    <source>
        <dbReference type="ARBA" id="ARBA00023136"/>
    </source>
</evidence>
<feature type="domain" description="ABC transporter" evidence="10">
    <location>
        <begin position="31"/>
        <end position="279"/>
    </location>
</feature>
<dbReference type="Pfam" id="PF01061">
    <property type="entry name" value="ABC2_membrane"/>
    <property type="match status" value="1"/>
</dbReference>
<name>A0A4Z1PCG3_9PEZI</name>
<dbReference type="Pfam" id="PF19055">
    <property type="entry name" value="ABC2_membrane_7"/>
    <property type="match status" value="1"/>
</dbReference>
<dbReference type="PANTHER" id="PTHR48042:SF11">
    <property type="entry name" value="ABC TRANSPORTER G FAMILY MEMBER 11"/>
    <property type="match status" value="1"/>
</dbReference>
<dbReference type="GO" id="GO:0016887">
    <property type="term" value="F:ATP hydrolysis activity"/>
    <property type="evidence" value="ECO:0007669"/>
    <property type="project" value="InterPro"/>
</dbReference>
<dbReference type="InterPro" id="IPR003439">
    <property type="entry name" value="ABC_transporter-like_ATP-bd"/>
</dbReference>
<sequence length="643" mass="70991">MSQLLVPQLSNDVEKAGGDYAHLTNTTVRSFGWENVTVNVQDRESKLPKTIVSNVSGVVKAGELLAIMGPSGCGKTTLLNVLAHRIAQKSADVSQSMYINGSKTSVKTFQKMSVFVEQEDALMGALTVHETLDFAAKLSLPSSISKTERLNKIDALLTAFGLTNQSNTLIGTPIRKGISGGQKRRVSVASQLITSPKIVFMDEPTSGLDSAAAYEVISFVKQIAKNHNLLVIASIHQPSTATFDLFDNLLLLSQGKIAYNGPIASVQPHFASLGHELPLYTNPAEHLLQLVNTDFASSQDTAKQELDSIISAWEDSGKPKQIVWMLKESSSVTPALDDHIESGPNKFLIPITLTHRSIIKAYRDLIAYGIRVAMYIGLAIMMGTVWLRLGEDQENIRSFLNAIVGIPFQFSQPLLTDQFFGGAFMSFMAVAYIPAYLEDLSLFKKERANGLYGPIAFMVSNFITGLPFLFLIALIYSLIAYWLCNFNPHGINFARWVMWLFLDLLAAESLVVLISTVAPIFVVSLAATAFANGLWMSCGGFMVAPNRLNVFYRYIFHYIDYQAYVFSGMVVNEFKGREYQCGPKCECEYVTELAPQCKIDGQGVIDLVFGYNTHSQVKWVGIMIAIIAGYRLFGLTVMYIKQR</sequence>
<dbReference type="EMBL" id="SNSC02000003">
    <property type="protein sequence ID" value="TID26088.1"/>
    <property type="molecule type" value="Genomic_DNA"/>
</dbReference>
<dbReference type="STRING" id="86259.A0A4Z1PCG3"/>
<evidence type="ECO:0000256" key="1">
    <source>
        <dbReference type="ARBA" id="ARBA00004141"/>
    </source>
</evidence>
<evidence type="ECO:0000256" key="4">
    <source>
        <dbReference type="ARBA" id="ARBA00022692"/>
    </source>
</evidence>
<dbReference type="InterPro" id="IPR017871">
    <property type="entry name" value="ABC_transporter-like_CS"/>
</dbReference>
<evidence type="ECO:0000259" key="10">
    <source>
        <dbReference type="PROSITE" id="PS50893"/>
    </source>
</evidence>
<evidence type="ECO:0000256" key="5">
    <source>
        <dbReference type="ARBA" id="ARBA00022741"/>
    </source>
</evidence>
<feature type="transmembrane region" description="Helical" evidence="9">
    <location>
        <begin position="365"/>
        <end position="387"/>
    </location>
</feature>
<dbReference type="InterPro" id="IPR003593">
    <property type="entry name" value="AAA+_ATPase"/>
</dbReference>
<dbReference type="PANTHER" id="PTHR48042">
    <property type="entry name" value="ABC TRANSPORTER G FAMILY MEMBER 11"/>
    <property type="match status" value="1"/>
</dbReference>
<accession>A0A4Z1PCG3</accession>
<evidence type="ECO:0000256" key="9">
    <source>
        <dbReference type="SAM" id="Phobius"/>
    </source>
</evidence>
<evidence type="ECO:0000256" key="6">
    <source>
        <dbReference type="ARBA" id="ARBA00022840"/>
    </source>
</evidence>
<dbReference type="InterPro" id="IPR013525">
    <property type="entry name" value="ABC2_TM"/>
</dbReference>
<protein>
    <submittedName>
        <fullName evidence="11">Putative ABC transporter</fullName>
    </submittedName>
</protein>
<keyword evidence="5" id="KW-0547">Nucleotide-binding</keyword>
<feature type="transmembrane region" description="Helical" evidence="9">
    <location>
        <begin position="619"/>
        <end position="640"/>
    </location>
</feature>
<dbReference type="PROSITE" id="PS50893">
    <property type="entry name" value="ABC_TRANSPORTER_2"/>
    <property type="match status" value="1"/>
</dbReference>
<dbReference type="GO" id="GO:0016020">
    <property type="term" value="C:membrane"/>
    <property type="evidence" value="ECO:0007669"/>
    <property type="project" value="UniProtKB-SubCell"/>
</dbReference>
<dbReference type="AlphaFoldDB" id="A0A4Z1PCG3"/>
<dbReference type="InterPro" id="IPR043926">
    <property type="entry name" value="ABCG_dom"/>
</dbReference>
<dbReference type="SUPFAM" id="SSF52540">
    <property type="entry name" value="P-loop containing nucleoside triphosphate hydrolases"/>
    <property type="match status" value="1"/>
</dbReference>
<evidence type="ECO:0000313" key="12">
    <source>
        <dbReference type="Proteomes" id="UP000298493"/>
    </source>
</evidence>